<evidence type="ECO:0000256" key="1">
    <source>
        <dbReference type="ARBA" id="ARBA00022679"/>
    </source>
</evidence>
<evidence type="ECO:0000313" key="3">
    <source>
        <dbReference type="EMBL" id="GAI48027.1"/>
    </source>
</evidence>
<keyword evidence="1" id="KW-0808">Transferase</keyword>
<sequence>MNKYGLKKPYFLYAGQWRPHKGIGYLIKGMRLFRQRFGQPEVKLVIVGQPADKFPWLAKEIKKAVKEKMAMAPGFIDEQDLPAIYSQAELFVFPSLYEGFGLPPLEAMACGTPVASSNLSCLPEVFG</sequence>
<reference evidence="3" key="1">
    <citation type="journal article" date="2014" name="Front. Microbiol.">
        <title>High frequency of phylogenetically diverse reductive dehalogenase-homologous genes in deep subseafloor sedimentary metagenomes.</title>
        <authorList>
            <person name="Kawai M."/>
            <person name="Futagami T."/>
            <person name="Toyoda A."/>
            <person name="Takaki Y."/>
            <person name="Nishi S."/>
            <person name="Hori S."/>
            <person name="Arai W."/>
            <person name="Tsubouchi T."/>
            <person name="Morono Y."/>
            <person name="Uchiyama I."/>
            <person name="Ito T."/>
            <person name="Fujiyama A."/>
            <person name="Inagaki F."/>
            <person name="Takami H."/>
        </authorList>
    </citation>
    <scope>NUCLEOTIDE SEQUENCE</scope>
    <source>
        <strain evidence="3">Expedition CK06-06</strain>
    </source>
</reference>
<proteinExistence type="predicted"/>
<feature type="domain" description="Glycosyl transferase family 1" evidence="2">
    <location>
        <begin position="7"/>
        <end position="126"/>
    </location>
</feature>
<organism evidence="3">
    <name type="scientific">marine sediment metagenome</name>
    <dbReference type="NCBI Taxonomy" id="412755"/>
    <lineage>
        <taxon>unclassified sequences</taxon>
        <taxon>metagenomes</taxon>
        <taxon>ecological metagenomes</taxon>
    </lineage>
</organism>
<dbReference type="Gene3D" id="3.40.50.2000">
    <property type="entry name" value="Glycogen Phosphorylase B"/>
    <property type="match status" value="1"/>
</dbReference>
<dbReference type="PANTHER" id="PTHR46401">
    <property type="entry name" value="GLYCOSYLTRANSFERASE WBBK-RELATED"/>
    <property type="match status" value="1"/>
</dbReference>
<dbReference type="EMBL" id="BARV01035831">
    <property type="protein sequence ID" value="GAI48027.1"/>
    <property type="molecule type" value="Genomic_DNA"/>
</dbReference>
<dbReference type="PANTHER" id="PTHR46401:SF2">
    <property type="entry name" value="GLYCOSYLTRANSFERASE WBBK-RELATED"/>
    <property type="match status" value="1"/>
</dbReference>
<gene>
    <name evidence="3" type="ORF">S06H3_55822</name>
</gene>
<dbReference type="SUPFAM" id="SSF53756">
    <property type="entry name" value="UDP-Glycosyltransferase/glycogen phosphorylase"/>
    <property type="match status" value="1"/>
</dbReference>
<accession>X1NVH8</accession>
<protein>
    <recommendedName>
        <fullName evidence="2">Glycosyl transferase family 1 domain-containing protein</fullName>
    </recommendedName>
</protein>
<dbReference type="Pfam" id="PF00534">
    <property type="entry name" value="Glycos_transf_1"/>
    <property type="match status" value="1"/>
</dbReference>
<name>X1NVH8_9ZZZZ</name>
<dbReference type="InterPro" id="IPR001296">
    <property type="entry name" value="Glyco_trans_1"/>
</dbReference>
<comment type="caution">
    <text evidence="3">The sequence shown here is derived from an EMBL/GenBank/DDBJ whole genome shotgun (WGS) entry which is preliminary data.</text>
</comment>
<evidence type="ECO:0000259" key="2">
    <source>
        <dbReference type="Pfam" id="PF00534"/>
    </source>
</evidence>
<dbReference type="AlphaFoldDB" id="X1NVH8"/>
<dbReference type="GO" id="GO:0016757">
    <property type="term" value="F:glycosyltransferase activity"/>
    <property type="evidence" value="ECO:0007669"/>
    <property type="project" value="InterPro"/>
</dbReference>